<dbReference type="PANTHER" id="PTHR43982:SF1">
    <property type="entry name" value="UBIQUITIN CARBOXYL-TERMINAL HYDROLASE 14"/>
    <property type="match status" value="1"/>
</dbReference>
<gene>
    <name evidence="9" type="ORF">EMH_0054600</name>
</gene>
<dbReference type="Pfam" id="PF00443">
    <property type="entry name" value="UCH"/>
    <property type="match status" value="1"/>
</dbReference>
<sequence>MSAVSESLDSNAAASLRKSLAYVPLTGGSSSALDLLFGVQVEVTSTRSSTEGQNEQSSNTVQIEKHRKLTCFLGTPQKPASTLEDSIKFSLGDEVVQVGGRGNAAATAAATAGGQAAAAEDTLIRSNRIKSLALYLIVHFMRFEWKIGGTESEKAKICRSVKFGQTLDMFPFCTKELQESFKVGRAIAALRREREASAGSTAASAAAAPATATANGSNNSSSSAAGNSAAAPAAAHSEVNSNGEADAAKKEAELLPLAGKPCPTGTFQLLSVVTHQGRYADSGHYVGWARAGGADTPQEPPSAENEKKKEEEEQEEQTASSGPAAKKQKNVIMWRKFDDDKVTEIPWESIDLAGGRSDYHVAYLLLMKHVLVVPSEEELKVLAKQM</sequence>
<dbReference type="Gene3D" id="3.90.70.10">
    <property type="entry name" value="Cysteine proteinases"/>
    <property type="match status" value="1"/>
</dbReference>
<dbReference type="AlphaFoldDB" id="U6K133"/>
<evidence type="ECO:0000256" key="5">
    <source>
        <dbReference type="ARBA" id="ARBA00022801"/>
    </source>
</evidence>
<reference evidence="9" key="2">
    <citation type="submission" date="2013-10" db="EMBL/GenBank/DDBJ databases">
        <authorList>
            <person name="Aslett M."/>
        </authorList>
    </citation>
    <scope>NUCLEOTIDE SEQUENCE [LARGE SCALE GENOMIC DNA]</scope>
    <source>
        <strain evidence="9">Houghton</strain>
    </source>
</reference>
<evidence type="ECO:0000256" key="4">
    <source>
        <dbReference type="ARBA" id="ARBA00022786"/>
    </source>
</evidence>
<keyword evidence="5 9" id="KW-0378">Hydrolase</keyword>
<evidence type="ECO:0000256" key="7">
    <source>
        <dbReference type="SAM" id="MobiDB-lite"/>
    </source>
</evidence>
<evidence type="ECO:0000256" key="3">
    <source>
        <dbReference type="ARBA" id="ARBA00022670"/>
    </source>
</evidence>
<organism evidence="9 10">
    <name type="scientific">Eimeria mitis</name>
    <dbReference type="NCBI Taxonomy" id="44415"/>
    <lineage>
        <taxon>Eukaryota</taxon>
        <taxon>Sar</taxon>
        <taxon>Alveolata</taxon>
        <taxon>Apicomplexa</taxon>
        <taxon>Conoidasida</taxon>
        <taxon>Coccidia</taxon>
        <taxon>Eucoccidiorida</taxon>
        <taxon>Eimeriorina</taxon>
        <taxon>Eimeriidae</taxon>
        <taxon>Eimeria</taxon>
    </lineage>
</organism>
<dbReference type="InterPro" id="IPR001394">
    <property type="entry name" value="Peptidase_C19_UCH"/>
</dbReference>
<dbReference type="PROSITE" id="PS00973">
    <property type="entry name" value="USP_2"/>
    <property type="match status" value="1"/>
</dbReference>
<reference evidence="9" key="1">
    <citation type="submission" date="2013-10" db="EMBL/GenBank/DDBJ databases">
        <title>Genomic analysis of the causative agents of coccidiosis in chickens.</title>
        <authorList>
            <person name="Reid A.J."/>
            <person name="Blake D."/>
            <person name="Billington K."/>
            <person name="Browne H."/>
            <person name="Dunn M."/>
            <person name="Hung S."/>
            <person name="Kawahara F."/>
            <person name="Miranda-Saavedra D."/>
            <person name="Mourier T."/>
            <person name="Nagra H."/>
            <person name="Otto T.D."/>
            <person name="Rawlings N."/>
            <person name="Sanchez A."/>
            <person name="Sanders M."/>
            <person name="Subramaniam C."/>
            <person name="Tay Y."/>
            <person name="Dear P."/>
            <person name="Doerig C."/>
            <person name="Gruber A."/>
            <person name="Parkinson J."/>
            <person name="Shirley M."/>
            <person name="Wan K.L."/>
            <person name="Berriman M."/>
            <person name="Tomley F."/>
            <person name="Pain A."/>
        </authorList>
    </citation>
    <scope>NUCLEOTIDE SEQUENCE [LARGE SCALE GENOMIC DNA]</scope>
    <source>
        <strain evidence="9">Houghton</strain>
    </source>
</reference>
<evidence type="ECO:0000259" key="8">
    <source>
        <dbReference type="PROSITE" id="PS50235"/>
    </source>
</evidence>
<dbReference type="EC" id="3.4.19.12" evidence="2"/>
<dbReference type="OrthoDB" id="333239at2759"/>
<dbReference type="PROSITE" id="PS50235">
    <property type="entry name" value="USP_3"/>
    <property type="match status" value="1"/>
</dbReference>
<feature type="compositionally biased region" description="Low complexity" evidence="7">
    <location>
        <begin position="198"/>
        <end position="235"/>
    </location>
</feature>
<dbReference type="InterPro" id="IPR028889">
    <property type="entry name" value="USP"/>
</dbReference>
<comment type="catalytic activity">
    <reaction evidence="1">
        <text>Thiol-dependent hydrolysis of ester, thioester, amide, peptide and isopeptide bonds formed by the C-terminal Gly of ubiquitin (a 76-residue protein attached to proteins as an intracellular targeting signal).</text>
        <dbReference type="EC" id="3.4.19.12"/>
    </reaction>
</comment>
<protein>
    <recommendedName>
        <fullName evidence="2">ubiquitinyl hydrolase 1</fullName>
        <ecNumber evidence="2">3.4.19.12</ecNumber>
    </recommendedName>
</protein>
<dbReference type="RefSeq" id="XP_013352589.1">
    <property type="nucleotide sequence ID" value="XM_013497135.1"/>
</dbReference>
<evidence type="ECO:0000313" key="9">
    <source>
        <dbReference type="EMBL" id="CDJ30022.1"/>
    </source>
</evidence>
<proteinExistence type="predicted"/>
<accession>U6K133</accession>
<dbReference type="GO" id="GO:0004843">
    <property type="term" value="F:cysteine-type deubiquitinase activity"/>
    <property type="evidence" value="ECO:0007669"/>
    <property type="project" value="UniProtKB-EC"/>
</dbReference>
<dbReference type="PANTHER" id="PTHR43982">
    <property type="entry name" value="UBIQUITIN CARBOXYL-TERMINAL HYDROLASE"/>
    <property type="match status" value="1"/>
</dbReference>
<feature type="region of interest" description="Disordered" evidence="7">
    <location>
        <begin position="198"/>
        <end position="246"/>
    </location>
</feature>
<feature type="domain" description="USP" evidence="8">
    <location>
        <begin position="1"/>
        <end position="370"/>
    </location>
</feature>
<evidence type="ECO:0000256" key="1">
    <source>
        <dbReference type="ARBA" id="ARBA00000707"/>
    </source>
</evidence>
<dbReference type="GeneID" id="25380121"/>
<evidence type="ECO:0000256" key="6">
    <source>
        <dbReference type="ARBA" id="ARBA00022807"/>
    </source>
</evidence>
<dbReference type="SUPFAM" id="SSF54001">
    <property type="entry name" value="Cysteine proteinases"/>
    <property type="match status" value="1"/>
</dbReference>
<keyword evidence="6" id="KW-0788">Thiol protease</keyword>
<keyword evidence="3" id="KW-0645">Protease</keyword>
<dbReference type="VEuPathDB" id="ToxoDB:EMH_0054600"/>
<dbReference type="EMBL" id="HG682254">
    <property type="protein sequence ID" value="CDJ30022.1"/>
    <property type="molecule type" value="Genomic_DNA"/>
</dbReference>
<evidence type="ECO:0000313" key="10">
    <source>
        <dbReference type="Proteomes" id="UP000030744"/>
    </source>
</evidence>
<evidence type="ECO:0000256" key="2">
    <source>
        <dbReference type="ARBA" id="ARBA00012759"/>
    </source>
</evidence>
<keyword evidence="10" id="KW-1185">Reference proteome</keyword>
<dbReference type="GO" id="GO:0061136">
    <property type="term" value="P:regulation of proteasomal protein catabolic process"/>
    <property type="evidence" value="ECO:0007669"/>
    <property type="project" value="TreeGrafter"/>
</dbReference>
<keyword evidence="4" id="KW-0833">Ubl conjugation pathway</keyword>
<dbReference type="GO" id="GO:0016579">
    <property type="term" value="P:protein deubiquitination"/>
    <property type="evidence" value="ECO:0007669"/>
    <property type="project" value="InterPro"/>
</dbReference>
<name>U6K133_9EIME</name>
<dbReference type="InterPro" id="IPR038765">
    <property type="entry name" value="Papain-like_cys_pep_sf"/>
</dbReference>
<dbReference type="GO" id="GO:0043161">
    <property type="term" value="P:proteasome-mediated ubiquitin-dependent protein catabolic process"/>
    <property type="evidence" value="ECO:0007669"/>
    <property type="project" value="InterPro"/>
</dbReference>
<dbReference type="Proteomes" id="UP000030744">
    <property type="component" value="Unassembled WGS sequence"/>
</dbReference>
<dbReference type="InterPro" id="IPR018200">
    <property type="entry name" value="USP_CS"/>
</dbReference>
<dbReference type="InterPro" id="IPR044635">
    <property type="entry name" value="UBP14-like"/>
</dbReference>
<feature type="region of interest" description="Disordered" evidence="7">
    <location>
        <begin position="290"/>
        <end position="327"/>
    </location>
</feature>
<dbReference type="GO" id="GO:0070628">
    <property type="term" value="F:proteasome binding"/>
    <property type="evidence" value="ECO:0007669"/>
    <property type="project" value="TreeGrafter"/>
</dbReference>